<name>A2SAY4_BURM9</name>
<gene>
    <name evidence="1" type="ordered locus">BMA10229_A3163</name>
</gene>
<dbReference type="Proteomes" id="UP000002283">
    <property type="component" value="Chromosome I"/>
</dbReference>
<reference evidence="1 2" key="1">
    <citation type="submission" date="2007-01" db="EMBL/GenBank/DDBJ databases">
        <authorList>
            <person name="DeShazer D."/>
            <person name="Woods D.E."/>
            <person name="Nierman W.C."/>
        </authorList>
    </citation>
    <scope>NUCLEOTIDE SEQUENCE [LARGE SCALE GENOMIC DNA]</scope>
    <source>
        <strain evidence="1 2">NCTC 10229</strain>
    </source>
</reference>
<sequence length="46" mass="5299">MRTIANPRALRGACPCRCLRLHRFRARRDPRSPIIIERRLACGIVG</sequence>
<evidence type="ECO:0000313" key="2">
    <source>
        <dbReference type="Proteomes" id="UP000002283"/>
    </source>
</evidence>
<accession>A2SAY4</accession>
<dbReference type="AlphaFoldDB" id="A2SAY4"/>
<dbReference type="HOGENOM" id="CLU_3181209_0_0_4"/>
<dbReference type="KEGG" id="bml:BMA10229_A3163"/>
<protein>
    <submittedName>
        <fullName evidence="1">Uncharacterized protein</fullName>
    </submittedName>
</protein>
<evidence type="ECO:0000313" key="1">
    <source>
        <dbReference type="EMBL" id="ABN01414.1"/>
    </source>
</evidence>
<dbReference type="EMBL" id="CP000546">
    <property type="protein sequence ID" value="ABN01414.1"/>
    <property type="molecule type" value="Genomic_DNA"/>
</dbReference>
<organism evidence="1 2">
    <name type="scientific">Burkholderia mallei (strain NCTC 10229)</name>
    <dbReference type="NCBI Taxonomy" id="412022"/>
    <lineage>
        <taxon>Bacteria</taxon>
        <taxon>Pseudomonadati</taxon>
        <taxon>Pseudomonadota</taxon>
        <taxon>Betaproteobacteria</taxon>
        <taxon>Burkholderiales</taxon>
        <taxon>Burkholderiaceae</taxon>
        <taxon>Burkholderia</taxon>
        <taxon>pseudomallei group</taxon>
    </lineage>
</organism>
<proteinExistence type="predicted"/>